<dbReference type="CDD" id="cd00051">
    <property type="entry name" value="EFh"/>
    <property type="match status" value="1"/>
</dbReference>
<dbReference type="PROSITE" id="PS00018">
    <property type="entry name" value="EF_HAND_1"/>
    <property type="match status" value="1"/>
</dbReference>
<evidence type="ECO:0000313" key="15">
    <source>
        <dbReference type="EMBL" id="KAL0488036.1"/>
    </source>
</evidence>
<dbReference type="InterPro" id="IPR002048">
    <property type="entry name" value="EF_hand_dom"/>
</dbReference>
<dbReference type="Pfam" id="PF00036">
    <property type="entry name" value="EF-hand_1"/>
    <property type="match status" value="1"/>
</dbReference>
<dbReference type="Gene3D" id="1.50.40.10">
    <property type="entry name" value="Mitochondrial carrier domain"/>
    <property type="match status" value="1"/>
</dbReference>
<dbReference type="FunFam" id="1.50.40.10:FF:000004">
    <property type="entry name" value="Calcium-binding mitochondrial carrier protein Aralar1"/>
    <property type="match status" value="1"/>
</dbReference>
<feature type="domain" description="EF-hand" evidence="14">
    <location>
        <begin position="167"/>
        <end position="202"/>
    </location>
</feature>
<keyword evidence="8" id="KW-1133">Transmembrane helix</keyword>
<dbReference type="SUPFAM" id="SSF47473">
    <property type="entry name" value="EF-hand"/>
    <property type="match status" value="2"/>
</dbReference>
<keyword evidence="6" id="KW-0999">Mitochondrion inner membrane</keyword>
<dbReference type="SMART" id="SM00054">
    <property type="entry name" value="EFh"/>
    <property type="match status" value="4"/>
</dbReference>
<dbReference type="Proteomes" id="UP001431209">
    <property type="component" value="Unassembled WGS sequence"/>
</dbReference>
<keyword evidence="10 12" id="KW-0472">Membrane</keyword>
<dbReference type="GO" id="GO:0022857">
    <property type="term" value="F:transmembrane transporter activity"/>
    <property type="evidence" value="ECO:0007669"/>
    <property type="project" value="TreeGrafter"/>
</dbReference>
<dbReference type="PANTHER" id="PTHR45678:SF9">
    <property type="entry name" value="CALCIUM-BINDING MITOCHONDRIAL CARRIER PROTEIN ARALAR1"/>
    <property type="match status" value="1"/>
</dbReference>
<keyword evidence="3" id="KW-0813">Transport</keyword>
<evidence type="ECO:0000256" key="8">
    <source>
        <dbReference type="ARBA" id="ARBA00022989"/>
    </source>
</evidence>
<keyword evidence="5" id="KW-0677">Repeat</keyword>
<dbReference type="AlphaFoldDB" id="A0AAW2ZE48"/>
<evidence type="ECO:0000256" key="5">
    <source>
        <dbReference type="ARBA" id="ARBA00022737"/>
    </source>
</evidence>
<evidence type="ECO:0000256" key="1">
    <source>
        <dbReference type="ARBA" id="ARBA00004448"/>
    </source>
</evidence>
<protein>
    <submittedName>
        <fullName evidence="15">Calcium-binding mitochondrial carrier protein</fullName>
    </submittedName>
</protein>
<evidence type="ECO:0000313" key="16">
    <source>
        <dbReference type="Proteomes" id="UP001431209"/>
    </source>
</evidence>
<feature type="repeat" description="Solcar" evidence="12">
    <location>
        <begin position="618"/>
        <end position="706"/>
    </location>
</feature>
<dbReference type="InterPro" id="IPR002067">
    <property type="entry name" value="MCP"/>
</dbReference>
<dbReference type="InterPro" id="IPR018108">
    <property type="entry name" value="MCP_transmembrane"/>
</dbReference>
<evidence type="ECO:0000256" key="7">
    <source>
        <dbReference type="ARBA" id="ARBA00022837"/>
    </source>
</evidence>
<keyword evidence="16" id="KW-1185">Reference proteome</keyword>
<feature type="repeat" description="Solcar" evidence="12">
    <location>
        <begin position="422"/>
        <end position="512"/>
    </location>
</feature>
<evidence type="ECO:0000259" key="14">
    <source>
        <dbReference type="PROSITE" id="PS50222"/>
    </source>
</evidence>
<dbReference type="EMBL" id="JAOPGA020001393">
    <property type="protein sequence ID" value="KAL0488036.1"/>
    <property type="molecule type" value="Genomic_DNA"/>
</dbReference>
<dbReference type="Pfam" id="PF13202">
    <property type="entry name" value="EF-hand_5"/>
    <property type="match status" value="1"/>
</dbReference>
<dbReference type="InterPro" id="IPR011992">
    <property type="entry name" value="EF-hand-dom_pair"/>
</dbReference>
<dbReference type="PANTHER" id="PTHR45678">
    <property type="entry name" value="MITOCHONDRIAL 2-OXODICARBOXYLATE CARRIER 1-RELATED"/>
    <property type="match status" value="1"/>
</dbReference>
<keyword evidence="9" id="KW-0496">Mitochondrion</keyword>
<evidence type="ECO:0000256" key="11">
    <source>
        <dbReference type="ARBA" id="ARBA00038674"/>
    </source>
</evidence>
<comment type="subcellular location">
    <subcellularLocation>
        <location evidence="1">Mitochondrion inner membrane</location>
        <topology evidence="1">Multi-pass membrane protein</topology>
    </subcellularLocation>
</comment>
<evidence type="ECO:0000256" key="12">
    <source>
        <dbReference type="PROSITE-ProRule" id="PRU00282"/>
    </source>
</evidence>
<evidence type="ECO:0000256" key="9">
    <source>
        <dbReference type="ARBA" id="ARBA00023128"/>
    </source>
</evidence>
<dbReference type="PROSITE" id="PS50222">
    <property type="entry name" value="EF_HAND_2"/>
    <property type="match status" value="2"/>
</dbReference>
<dbReference type="PROSITE" id="PS50920">
    <property type="entry name" value="SOLCAR"/>
    <property type="match status" value="3"/>
</dbReference>
<comment type="similarity">
    <text evidence="2">Belongs to the mitochondrial carrier (TC 2.A.29) family.</text>
</comment>
<dbReference type="GO" id="GO:0043490">
    <property type="term" value="P:malate-aspartate shuttle"/>
    <property type="evidence" value="ECO:0007669"/>
    <property type="project" value="UniProtKB-ARBA"/>
</dbReference>
<dbReference type="SUPFAM" id="SSF103506">
    <property type="entry name" value="Mitochondrial carrier"/>
    <property type="match status" value="1"/>
</dbReference>
<proteinExistence type="inferred from homology"/>
<evidence type="ECO:0000256" key="2">
    <source>
        <dbReference type="ARBA" id="ARBA00006375"/>
    </source>
</evidence>
<dbReference type="InterPro" id="IPR023395">
    <property type="entry name" value="MCP_dom_sf"/>
</dbReference>
<reference evidence="15 16" key="1">
    <citation type="submission" date="2024-03" db="EMBL/GenBank/DDBJ databases">
        <title>The Acrasis kona genome and developmental transcriptomes reveal deep origins of eukaryotic multicellular pathways.</title>
        <authorList>
            <person name="Sheikh S."/>
            <person name="Fu C.-J."/>
            <person name="Brown M.W."/>
            <person name="Baldauf S.L."/>
        </authorList>
    </citation>
    <scope>NUCLEOTIDE SEQUENCE [LARGE SCALE GENOMIC DNA]</scope>
    <source>
        <strain evidence="15 16">ATCC MYA-3509</strain>
    </source>
</reference>
<dbReference type="InterPro" id="IPR018247">
    <property type="entry name" value="EF_Hand_1_Ca_BS"/>
</dbReference>
<accession>A0AAW2ZE48</accession>
<organism evidence="15 16">
    <name type="scientific">Acrasis kona</name>
    <dbReference type="NCBI Taxonomy" id="1008807"/>
    <lineage>
        <taxon>Eukaryota</taxon>
        <taxon>Discoba</taxon>
        <taxon>Heterolobosea</taxon>
        <taxon>Tetramitia</taxon>
        <taxon>Eutetramitia</taxon>
        <taxon>Acrasidae</taxon>
        <taxon>Acrasis</taxon>
    </lineage>
</organism>
<evidence type="ECO:0000256" key="3">
    <source>
        <dbReference type="ARBA" id="ARBA00022448"/>
    </source>
</evidence>
<gene>
    <name evidence="15" type="ORF">AKO1_015230</name>
</gene>
<evidence type="ECO:0000256" key="6">
    <source>
        <dbReference type="ARBA" id="ARBA00022792"/>
    </source>
</evidence>
<evidence type="ECO:0000256" key="10">
    <source>
        <dbReference type="ARBA" id="ARBA00023136"/>
    </source>
</evidence>
<dbReference type="InterPro" id="IPR051028">
    <property type="entry name" value="Mito_Solute_Carrier"/>
</dbReference>
<feature type="region of interest" description="Disordered" evidence="13">
    <location>
        <begin position="60"/>
        <end position="90"/>
    </location>
</feature>
<evidence type="ECO:0000256" key="4">
    <source>
        <dbReference type="ARBA" id="ARBA00022692"/>
    </source>
</evidence>
<dbReference type="Pfam" id="PF00153">
    <property type="entry name" value="Mito_carr"/>
    <property type="match status" value="3"/>
</dbReference>
<feature type="repeat" description="Solcar" evidence="12">
    <location>
        <begin position="522"/>
        <end position="609"/>
    </location>
</feature>
<comment type="subunit">
    <text evidence="11">Homodimer (via N-terminus).</text>
</comment>
<dbReference type="GO" id="GO:0005509">
    <property type="term" value="F:calcium ion binding"/>
    <property type="evidence" value="ECO:0007669"/>
    <property type="project" value="InterPro"/>
</dbReference>
<evidence type="ECO:0000256" key="13">
    <source>
        <dbReference type="SAM" id="MobiDB-lite"/>
    </source>
</evidence>
<dbReference type="GO" id="GO:0005743">
    <property type="term" value="C:mitochondrial inner membrane"/>
    <property type="evidence" value="ECO:0007669"/>
    <property type="project" value="UniProtKB-SubCell"/>
</dbReference>
<name>A0AAW2ZE48_9EUKA</name>
<dbReference type="PRINTS" id="PR00926">
    <property type="entry name" value="MITOCARRIER"/>
</dbReference>
<feature type="compositionally biased region" description="Polar residues" evidence="13">
    <location>
        <begin position="66"/>
        <end position="75"/>
    </location>
</feature>
<dbReference type="Gene3D" id="1.10.238.10">
    <property type="entry name" value="EF-hand"/>
    <property type="match status" value="2"/>
</dbReference>
<keyword evidence="4 12" id="KW-0812">Transmembrane</keyword>
<comment type="caution">
    <text evidence="15">The sequence shown here is derived from an EMBL/GenBank/DDBJ whole genome shotgun (WGS) entry which is preliminary data.</text>
</comment>
<feature type="domain" description="EF-hand" evidence="14">
    <location>
        <begin position="237"/>
        <end position="272"/>
    </location>
</feature>
<sequence length="753" mass="84193">MNNQRKTTHMYPSVLRNTSYRQYGHAGAVSPNVGRTNPRVTAFALAAAVSVGLYNSTKYAEESDESASTSPQQRSLPVFKETRKMDKKQKDRLKKIFQKFSSSTDPVSKEPLMSPQDFFRSLVDRTDAGNNNTVSPQAEFLFKMADSNSNGKIKFSDYVLLFKLLTTPESEFEMAFRMFDLNKDGTINREEFKQVMRTSKNITGDFDFDCDLMTRFFGRDGSSTLSYNQFAQFMKSLTEEIRRQEFQKMDVNRSGTISPQQFAKLITLYSTETKRGGLSQRVLSNIENISQDSGKITYAEFDALSKVMSNMHVVANLLDTSAKNNNDRTVTKEAFSRAARRATGIVISPLEVDIIFKMFSSGQKDAEGDVVLLQNDYQEFVDTLTNETVRRQFVLDSWSRDELRSDALTPLSFQDRFVNASIKVATKTLYGGIAGAIGATVVYPIDMTKTRMQNQRNNPGAPQLYKNSIDCFQQIIKYDGYRGLYRGLVPQLIGVAPEKAIKLVVNDFLRDAFGVENEKGEANFPLEVLAGMGAGASQVVFTNPIEIVKIRLQVQGELFRTTGQAPKGAITICKELGFAGLYKGATACFARDIPFSAIYFPTYEAFKTLFTPRDKTAPEWWGLLLAGTIAGGCAASSTTPFDVIKTRLQVEARAGQETYSGIMDCARKVYKSEGPKAFMKGVGPRILRSSPQFGVTLLAYEFLQRYISPEKNQKPHNLAAGVPVEDADVEMVRQAFGFKMDRFRGLFSGVNRE</sequence>
<keyword evidence="7" id="KW-0106">Calcium</keyword>